<evidence type="ECO:0000256" key="1">
    <source>
        <dbReference type="SAM" id="Phobius"/>
    </source>
</evidence>
<proteinExistence type="predicted"/>
<feature type="transmembrane region" description="Helical" evidence="1">
    <location>
        <begin position="28"/>
        <end position="47"/>
    </location>
</feature>
<feature type="transmembrane region" description="Helical" evidence="1">
    <location>
        <begin position="107"/>
        <end position="126"/>
    </location>
</feature>
<evidence type="ECO:0008006" key="4">
    <source>
        <dbReference type="Google" id="ProtNLM"/>
    </source>
</evidence>
<comment type="caution">
    <text evidence="2">The sequence shown here is derived from an EMBL/GenBank/DDBJ whole genome shotgun (WGS) entry which is preliminary data.</text>
</comment>
<dbReference type="AlphaFoldDB" id="A0AAE3GQ10"/>
<reference evidence="2" key="1">
    <citation type="submission" date="2022-06" db="EMBL/GenBank/DDBJ databases">
        <title>New cyanobacteria of genus Symplocastrum in benthos of Lake Baikal.</title>
        <authorList>
            <person name="Sorokovikova E."/>
            <person name="Tikhonova I."/>
            <person name="Krasnopeev A."/>
            <person name="Evseev P."/>
            <person name="Gladkikh A."/>
            <person name="Belykh O."/>
        </authorList>
    </citation>
    <scope>NUCLEOTIDE SEQUENCE</scope>
    <source>
        <strain evidence="2">BBK-W-15</strain>
    </source>
</reference>
<protein>
    <recommendedName>
        <fullName evidence="4">Metal-dependent hydrolase</fullName>
    </recommendedName>
</protein>
<gene>
    <name evidence="2" type="ORF">NJ959_05570</name>
</gene>
<dbReference type="Proteomes" id="UP001204953">
    <property type="component" value="Unassembled WGS sequence"/>
</dbReference>
<dbReference type="EMBL" id="JAMZMM010000033">
    <property type="protein sequence ID" value="MCP2727947.1"/>
    <property type="molecule type" value="Genomic_DNA"/>
</dbReference>
<sequence>MSSFLGHTLAAITIDSLAKPYNSKPHLRVWLGWLVLIALAPDIDYIVPILHPSSHQGMRITHSIFSSLLLPLSTMGILLIELGILTPLFSSILITSKGYDSLEKQKIIVPLLLFISACFMTWAFNLSR</sequence>
<accession>A0AAE3GQ10</accession>
<keyword evidence="3" id="KW-1185">Reference proteome</keyword>
<evidence type="ECO:0000313" key="3">
    <source>
        <dbReference type="Proteomes" id="UP001204953"/>
    </source>
</evidence>
<dbReference type="RefSeq" id="WP_254010754.1">
    <property type="nucleotide sequence ID" value="NZ_JAMZMM010000033.1"/>
</dbReference>
<evidence type="ECO:0000313" key="2">
    <source>
        <dbReference type="EMBL" id="MCP2727947.1"/>
    </source>
</evidence>
<keyword evidence="1" id="KW-0472">Membrane</keyword>
<name>A0AAE3GQ10_9CYAN</name>
<keyword evidence="1" id="KW-0812">Transmembrane</keyword>
<keyword evidence="1" id="KW-1133">Transmembrane helix</keyword>
<feature type="transmembrane region" description="Helical" evidence="1">
    <location>
        <begin position="68"/>
        <end position="95"/>
    </location>
</feature>
<organism evidence="2 3">
    <name type="scientific">Limnofasciculus baicalensis BBK-W-15</name>
    <dbReference type="NCBI Taxonomy" id="2699891"/>
    <lineage>
        <taxon>Bacteria</taxon>
        <taxon>Bacillati</taxon>
        <taxon>Cyanobacteriota</taxon>
        <taxon>Cyanophyceae</taxon>
        <taxon>Coleofasciculales</taxon>
        <taxon>Coleofasciculaceae</taxon>
        <taxon>Limnofasciculus</taxon>
        <taxon>Limnofasciculus baicalensis</taxon>
    </lineage>
</organism>